<dbReference type="PANTHER" id="PTHR30093">
    <property type="entry name" value="GENERAL SECRETION PATHWAY PROTEIN G"/>
    <property type="match status" value="1"/>
</dbReference>
<dbReference type="Proteomes" id="UP000029669">
    <property type="component" value="Chromosome"/>
</dbReference>
<evidence type="ECO:0000313" key="8">
    <source>
        <dbReference type="Proteomes" id="UP000029669"/>
    </source>
</evidence>
<accession>A0A097ARA8</accession>
<evidence type="ECO:0000256" key="3">
    <source>
        <dbReference type="ARBA" id="ARBA00022692"/>
    </source>
</evidence>
<dbReference type="PROSITE" id="PS00409">
    <property type="entry name" value="PROKAR_NTER_METHYL"/>
    <property type="match status" value="1"/>
</dbReference>
<dbReference type="KEGG" id="tki:TKV_c11790"/>
<feature type="transmembrane region" description="Helical" evidence="6">
    <location>
        <begin position="15"/>
        <end position="35"/>
    </location>
</feature>
<evidence type="ECO:0000256" key="5">
    <source>
        <dbReference type="ARBA" id="ARBA00023136"/>
    </source>
</evidence>
<dbReference type="OrthoDB" id="1727209at2"/>
<dbReference type="InterPro" id="IPR045584">
    <property type="entry name" value="Pilin-like"/>
</dbReference>
<evidence type="ECO:0000256" key="6">
    <source>
        <dbReference type="SAM" id="Phobius"/>
    </source>
</evidence>
<dbReference type="SUPFAM" id="SSF54523">
    <property type="entry name" value="Pili subunits"/>
    <property type="match status" value="1"/>
</dbReference>
<proteinExistence type="predicted"/>
<sequence>MEWFVKALNKDERGFTLIELIVVIAILGILAAIAVPRVTTSLSKAKENADIANAQIIGQAAERYMIEKGVDTVSGGLDELVKTGYLNKIPKTSSGGEFTLETSNGKATVKIGDKEYYPTYPTQSQ</sequence>
<evidence type="ECO:0000256" key="2">
    <source>
        <dbReference type="ARBA" id="ARBA00022481"/>
    </source>
</evidence>
<reference evidence="8" key="1">
    <citation type="journal article" date="2015" name="Genome Announc.">
        <title>Whole-Genome Sequences of 80 Environmental and Clinical Isolates of Burkholderia pseudomallei.</title>
        <authorList>
            <person name="Johnson S.L."/>
            <person name="Baker A.L."/>
            <person name="Chain P.S."/>
            <person name="Currie B.J."/>
            <person name="Daligault H.E."/>
            <person name="Davenport K.W."/>
            <person name="Davis C.B."/>
            <person name="Inglis T.J."/>
            <person name="Kaestli M."/>
            <person name="Koren S."/>
            <person name="Mayo M."/>
            <person name="Merritt A.J."/>
            <person name="Price E.P."/>
            <person name="Sarovich D.S."/>
            <person name="Warner J."/>
            <person name="Rosovitz M.J."/>
        </authorList>
    </citation>
    <scope>NUCLEOTIDE SEQUENCE [LARGE SCALE GENOMIC DNA]</scope>
    <source>
        <strain evidence="8">DSM 2030</strain>
    </source>
</reference>
<dbReference type="PANTHER" id="PTHR30093:SF44">
    <property type="entry name" value="TYPE II SECRETION SYSTEM CORE PROTEIN G"/>
    <property type="match status" value="1"/>
</dbReference>
<dbReference type="GO" id="GO:0016020">
    <property type="term" value="C:membrane"/>
    <property type="evidence" value="ECO:0007669"/>
    <property type="project" value="UniProtKB-SubCell"/>
</dbReference>
<keyword evidence="3 6" id="KW-0812">Transmembrane</keyword>
<dbReference type="EMBL" id="CP009170">
    <property type="protein sequence ID" value="AIS52350.1"/>
    <property type="molecule type" value="Genomic_DNA"/>
</dbReference>
<dbReference type="InterPro" id="IPR012902">
    <property type="entry name" value="N_methyl_site"/>
</dbReference>
<evidence type="ECO:0000256" key="1">
    <source>
        <dbReference type="ARBA" id="ARBA00004167"/>
    </source>
</evidence>
<dbReference type="Pfam" id="PF07963">
    <property type="entry name" value="N_methyl"/>
    <property type="match status" value="1"/>
</dbReference>
<evidence type="ECO:0000256" key="4">
    <source>
        <dbReference type="ARBA" id="ARBA00022989"/>
    </source>
</evidence>
<organism evidence="7 8">
    <name type="scientific">Thermoanaerobacter kivui</name>
    <name type="common">Acetogenium kivui</name>
    <dbReference type="NCBI Taxonomy" id="2325"/>
    <lineage>
        <taxon>Bacteria</taxon>
        <taxon>Bacillati</taxon>
        <taxon>Bacillota</taxon>
        <taxon>Clostridia</taxon>
        <taxon>Thermoanaerobacterales</taxon>
        <taxon>Thermoanaerobacteraceae</taxon>
        <taxon>Thermoanaerobacter</taxon>
    </lineage>
</organism>
<dbReference type="AlphaFoldDB" id="A0A097ARA8"/>
<keyword evidence="8" id="KW-1185">Reference proteome</keyword>
<protein>
    <submittedName>
        <fullName evidence="7">Methylation domain-containing protein</fullName>
    </submittedName>
</protein>
<dbReference type="RefSeq" id="WP_049685120.1">
    <property type="nucleotide sequence ID" value="NZ_CP009170.1"/>
</dbReference>
<keyword evidence="2" id="KW-0488">Methylation</keyword>
<keyword evidence="5 6" id="KW-0472">Membrane</keyword>
<comment type="subcellular location">
    <subcellularLocation>
        <location evidence="1">Membrane</location>
        <topology evidence="1">Single-pass membrane protein</topology>
    </subcellularLocation>
</comment>
<evidence type="ECO:0000313" key="7">
    <source>
        <dbReference type="EMBL" id="AIS52350.1"/>
    </source>
</evidence>
<name>A0A097ARA8_THEKI</name>
<dbReference type="HOGENOM" id="CLU_091705_7_3_9"/>
<dbReference type="Gene3D" id="3.30.700.10">
    <property type="entry name" value="Glycoprotein, Type 4 Pilin"/>
    <property type="match status" value="1"/>
</dbReference>
<keyword evidence="4 6" id="KW-1133">Transmembrane helix</keyword>
<dbReference type="STRING" id="2325.TKV_c11790"/>
<dbReference type="eggNOG" id="COG2165">
    <property type="taxonomic scope" value="Bacteria"/>
</dbReference>
<dbReference type="NCBIfam" id="TIGR02532">
    <property type="entry name" value="IV_pilin_GFxxxE"/>
    <property type="match status" value="1"/>
</dbReference>
<gene>
    <name evidence="7" type="ORF">TKV_c11790</name>
</gene>